<feature type="transmembrane region" description="Helical" evidence="12">
    <location>
        <begin position="239"/>
        <end position="256"/>
    </location>
</feature>
<dbReference type="HAMAP" id="MF_00038">
    <property type="entry name" value="MraY"/>
    <property type="match status" value="1"/>
</dbReference>
<comment type="catalytic activity">
    <reaction evidence="12">
        <text>UDP-N-acetyl-alpha-D-muramoyl-L-alanyl-gamma-D-glutamyl-meso-2,6-diaminopimeloyl-D-alanyl-D-alanine + di-trans,octa-cis-undecaprenyl phosphate = di-trans,octa-cis-undecaprenyl diphospho-N-acetyl-alpha-D-muramoyl-L-alanyl-D-glutamyl-meso-2,6-diaminopimeloyl-D-alanyl-D-alanine + UMP</text>
        <dbReference type="Rhea" id="RHEA:28386"/>
        <dbReference type="ChEBI" id="CHEBI:57865"/>
        <dbReference type="ChEBI" id="CHEBI:60392"/>
        <dbReference type="ChEBI" id="CHEBI:61386"/>
        <dbReference type="ChEBI" id="CHEBI:61387"/>
        <dbReference type="EC" id="2.7.8.13"/>
    </reaction>
</comment>
<feature type="transmembrane region" description="Helical" evidence="12">
    <location>
        <begin position="96"/>
        <end position="114"/>
    </location>
</feature>
<comment type="caution">
    <text evidence="15">The sequence shown here is derived from an EMBL/GenBank/DDBJ whole genome shotgun (WGS) entry which is preliminary data.</text>
</comment>
<evidence type="ECO:0000256" key="1">
    <source>
        <dbReference type="ARBA" id="ARBA00004141"/>
    </source>
</evidence>
<dbReference type="AlphaFoldDB" id="A0A7U8C410"/>
<keyword evidence="7 12" id="KW-0573">Peptidoglycan synthesis</keyword>
<keyword evidence="12 14" id="KW-0479">Metal-binding</keyword>
<comment type="subcellular location">
    <subcellularLocation>
        <location evidence="12">Cell membrane</location>
        <topology evidence="12">Multi-pass membrane protein</topology>
    </subcellularLocation>
    <subcellularLocation>
        <location evidence="1">Membrane</location>
        <topology evidence="1">Multi-pass membrane protein</topology>
    </subcellularLocation>
</comment>
<keyword evidence="10 12" id="KW-0131">Cell cycle</keyword>
<evidence type="ECO:0000256" key="9">
    <source>
        <dbReference type="ARBA" id="ARBA00023136"/>
    </source>
</evidence>
<dbReference type="RefSeq" id="WP_007020836.1">
    <property type="nucleotide sequence ID" value="NZ_CH724125.1"/>
</dbReference>
<keyword evidence="12" id="KW-1003">Cell membrane</keyword>
<evidence type="ECO:0000256" key="2">
    <source>
        <dbReference type="ARBA" id="ARBA00005583"/>
    </source>
</evidence>
<feature type="transmembrane region" description="Helical" evidence="12">
    <location>
        <begin position="66"/>
        <end position="90"/>
    </location>
</feature>
<dbReference type="OrthoDB" id="9805475at2"/>
<evidence type="ECO:0000256" key="4">
    <source>
        <dbReference type="ARBA" id="ARBA00022679"/>
    </source>
</evidence>
<evidence type="ECO:0000256" key="7">
    <source>
        <dbReference type="ARBA" id="ARBA00022984"/>
    </source>
</evidence>
<dbReference type="Pfam" id="PF00953">
    <property type="entry name" value="Glycos_transf_4"/>
    <property type="match status" value="1"/>
</dbReference>
<evidence type="ECO:0000256" key="8">
    <source>
        <dbReference type="ARBA" id="ARBA00022989"/>
    </source>
</evidence>
<dbReference type="NCBIfam" id="TIGR00445">
    <property type="entry name" value="mraY"/>
    <property type="match status" value="1"/>
</dbReference>
<evidence type="ECO:0000313" key="16">
    <source>
        <dbReference type="Proteomes" id="UP000002171"/>
    </source>
</evidence>
<dbReference type="PROSITE" id="PS01348">
    <property type="entry name" value="MRAY_2"/>
    <property type="match status" value="1"/>
</dbReference>
<accession>A0A7U8C410</accession>
<evidence type="ECO:0000256" key="5">
    <source>
        <dbReference type="ARBA" id="ARBA00022692"/>
    </source>
</evidence>
<keyword evidence="16" id="KW-1185">Reference proteome</keyword>
<comment type="cofactor">
    <cofactor evidence="12 14">
        <name>Mg(2+)</name>
        <dbReference type="ChEBI" id="CHEBI:18420"/>
    </cofactor>
</comment>
<feature type="transmembrane region" description="Helical" evidence="12">
    <location>
        <begin position="134"/>
        <end position="152"/>
    </location>
</feature>
<gene>
    <name evidence="12 15" type="primary">mraY</name>
    <name evidence="15" type="ORF">MED92_15835</name>
</gene>
<keyword evidence="8 12" id="KW-1133">Transmembrane helix</keyword>
<feature type="transmembrane region" description="Helical" evidence="12">
    <location>
        <begin position="172"/>
        <end position="193"/>
    </location>
</feature>
<feature type="transmembrane region" description="Helical" evidence="12">
    <location>
        <begin position="290"/>
        <end position="311"/>
    </location>
</feature>
<feature type="transmembrane region" description="Helical" evidence="12">
    <location>
        <begin position="200"/>
        <end position="219"/>
    </location>
</feature>
<evidence type="ECO:0000256" key="6">
    <source>
        <dbReference type="ARBA" id="ARBA00022960"/>
    </source>
</evidence>
<dbReference type="CDD" id="cd06852">
    <property type="entry name" value="GT_MraY"/>
    <property type="match status" value="1"/>
</dbReference>
<dbReference type="InterPro" id="IPR003524">
    <property type="entry name" value="PNAcMuramoyl-5peptid_Trfase"/>
</dbReference>
<evidence type="ECO:0000256" key="13">
    <source>
        <dbReference type="NCBIfam" id="TIGR00445"/>
    </source>
</evidence>
<keyword evidence="9 12" id="KW-0472">Membrane</keyword>
<dbReference type="EMBL" id="AAOW01000035">
    <property type="protein sequence ID" value="EAR59720.1"/>
    <property type="molecule type" value="Genomic_DNA"/>
</dbReference>
<keyword evidence="12 14" id="KW-0460">Magnesium</keyword>
<keyword evidence="11 12" id="KW-0961">Cell wall biogenesis/degradation</keyword>
<dbReference type="GO" id="GO:0071555">
    <property type="term" value="P:cell wall organization"/>
    <property type="evidence" value="ECO:0007669"/>
    <property type="project" value="UniProtKB-KW"/>
</dbReference>
<proteinExistence type="inferred from homology"/>
<feature type="transmembrane region" description="Helical" evidence="12">
    <location>
        <begin position="263"/>
        <end position="284"/>
    </location>
</feature>
<feature type="binding site" evidence="14">
    <location>
        <position position="267"/>
    </location>
    <ligand>
        <name>Mg(2+)</name>
        <dbReference type="ChEBI" id="CHEBI:18420"/>
    </ligand>
</feature>
<dbReference type="InterPro" id="IPR018480">
    <property type="entry name" value="PNAcMuramoyl-5peptid_Trfase_CS"/>
</dbReference>
<protein>
    <recommendedName>
        <fullName evidence="12 13">Phospho-N-acetylmuramoyl-pentapeptide-transferase</fullName>
        <ecNumber evidence="12 13">2.7.8.13</ecNumber>
    </recommendedName>
    <alternativeName>
        <fullName evidence="12">UDP-MurNAc-pentapeptide phosphotransferase</fullName>
    </alternativeName>
</protein>
<comment type="pathway">
    <text evidence="12">Cell wall biogenesis; peptidoglycan biosynthesis.</text>
</comment>
<evidence type="ECO:0000256" key="11">
    <source>
        <dbReference type="ARBA" id="ARBA00023316"/>
    </source>
</evidence>
<keyword evidence="6 12" id="KW-0133">Cell shape</keyword>
<sequence>MLPLLAEFLSEYYSGFAVFQYLTLRGILGVLTALMISLLVGPYVINKLRSNQIGQAVRDDGPQSHLSKAGTPTMGGALILVAIAISTLLWSDLSNPYVWVTLGVTLIFGAVGWVDDYRKVVEKNPRGLPAKWKYLWQSVGGLGAAIVLYAIADTPAETSLLIPFLKDVSIELGIFFIVFTYFVIVGSSNAVNLTDGLDGLAILPTVMVGGALGVFAYLSGNFNFSEYLLIPYVPGSGELIIFCGAIVGAGLGFLWFNTYPAQVFMGDVGALSLGAALGVIAVIVRQELVLFIMGGVFVAETVSVILQVASFKLTGRRIFRMAPLHHHFELKGWPEPRVIVRFWIITVVLVLIGFASLKIR</sequence>
<comment type="function">
    <text evidence="12">Catalyzes the initial step of the lipid cycle reactions in the biosynthesis of the cell wall peptidoglycan: transfers peptidoglycan precursor phospho-MurNAc-pentapeptide from UDP-MurNAc-pentapeptide onto the lipid carrier undecaprenyl phosphate, yielding undecaprenyl-pyrophosphoryl-MurNAc-pentapeptide, known as lipid I.</text>
</comment>
<feature type="binding site" evidence="14">
    <location>
        <position position="192"/>
    </location>
    <ligand>
        <name>Mg(2+)</name>
        <dbReference type="ChEBI" id="CHEBI:18420"/>
    </ligand>
</feature>
<feature type="transmembrane region" description="Helical" evidence="12">
    <location>
        <begin position="338"/>
        <end position="357"/>
    </location>
</feature>
<dbReference type="PANTHER" id="PTHR22926">
    <property type="entry name" value="PHOSPHO-N-ACETYLMURAMOYL-PENTAPEPTIDE-TRANSFERASE"/>
    <property type="match status" value="1"/>
</dbReference>
<dbReference type="UniPathway" id="UPA00219"/>
<dbReference type="Proteomes" id="UP000002171">
    <property type="component" value="Unassembled WGS sequence"/>
</dbReference>
<dbReference type="GO" id="GO:0005886">
    <property type="term" value="C:plasma membrane"/>
    <property type="evidence" value="ECO:0007669"/>
    <property type="project" value="UniProtKB-SubCell"/>
</dbReference>
<evidence type="ECO:0000256" key="12">
    <source>
        <dbReference type="HAMAP-Rule" id="MF_00038"/>
    </source>
</evidence>
<keyword evidence="3 12" id="KW-0132">Cell division</keyword>
<reference evidence="15 16" key="1">
    <citation type="submission" date="2006-02" db="EMBL/GenBank/DDBJ databases">
        <authorList>
            <person name="Pinhassi J."/>
            <person name="Pedros-Alio C."/>
            <person name="Ferriera S."/>
            <person name="Johnson J."/>
            <person name="Kravitz S."/>
            <person name="Halpern A."/>
            <person name="Remington K."/>
            <person name="Beeson K."/>
            <person name="Tran B."/>
            <person name="Rogers Y.-H."/>
            <person name="Friedman R."/>
            <person name="Venter J.C."/>
        </authorList>
    </citation>
    <scope>NUCLEOTIDE SEQUENCE [LARGE SCALE GENOMIC DNA]</scope>
    <source>
        <strain evidence="15 16">MED92</strain>
    </source>
</reference>
<dbReference type="Pfam" id="PF10555">
    <property type="entry name" value="MraY_sig1"/>
    <property type="match status" value="1"/>
</dbReference>
<evidence type="ECO:0000256" key="10">
    <source>
        <dbReference type="ARBA" id="ARBA00023306"/>
    </source>
</evidence>
<dbReference type="PANTHER" id="PTHR22926:SF5">
    <property type="entry name" value="PHOSPHO-N-ACETYLMURAMOYL-PENTAPEPTIDE-TRANSFERASE HOMOLOG"/>
    <property type="match status" value="1"/>
</dbReference>
<evidence type="ECO:0000313" key="15">
    <source>
        <dbReference type="EMBL" id="EAR59720.1"/>
    </source>
</evidence>
<dbReference type="GO" id="GO:0008963">
    <property type="term" value="F:phospho-N-acetylmuramoyl-pentapeptide-transferase activity"/>
    <property type="evidence" value="ECO:0007669"/>
    <property type="project" value="UniProtKB-UniRule"/>
</dbReference>
<feature type="transmembrane region" description="Helical" evidence="12">
    <location>
        <begin position="20"/>
        <end position="45"/>
    </location>
</feature>
<evidence type="ECO:0000256" key="3">
    <source>
        <dbReference type="ARBA" id="ARBA00022618"/>
    </source>
</evidence>
<organism evidence="15 16">
    <name type="scientific">Neptuniibacter caesariensis</name>
    <dbReference type="NCBI Taxonomy" id="207954"/>
    <lineage>
        <taxon>Bacteria</taxon>
        <taxon>Pseudomonadati</taxon>
        <taxon>Pseudomonadota</taxon>
        <taxon>Gammaproteobacteria</taxon>
        <taxon>Oceanospirillales</taxon>
        <taxon>Oceanospirillaceae</taxon>
        <taxon>Neptuniibacter</taxon>
    </lineage>
</organism>
<dbReference type="GO" id="GO:0046872">
    <property type="term" value="F:metal ion binding"/>
    <property type="evidence" value="ECO:0007669"/>
    <property type="project" value="UniProtKB-KW"/>
</dbReference>
<dbReference type="InterPro" id="IPR000715">
    <property type="entry name" value="Glycosyl_transferase_4"/>
</dbReference>
<dbReference type="EC" id="2.7.8.13" evidence="12 13"/>
<dbReference type="GO" id="GO:0009252">
    <property type="term" value="P:peptidoglycan biosynthetic process"/>
    <property type="evidence" value="ECO:0007669"/>
    <property type="project" value="UniProtKB-UniRule"/>
</dbReference>
<keyword evidence="4 12" id="KW-0808">Transferase</keyword>
<evidence type="ECO:0000256" key="14">
    <source>
        <dbReference type="PIRSR" id="PIRSR600715-1"/>
    </source>
</evidence>
<comment type="similarity">
    <text evidence="2 12">Belongs to the glycosyltransferase 4 family. MraY subfamily.</text>
</comment>
<dbReference type="GO" id="GO:0051301">
    <property type="term" value="P:cell division"/>
    <property type="evidence" value="ECO:0007669"/>
    <property type="project" value="UniProtKB-KW"/>
</dbReference>
<dbReference type="PROSITE" id="PS01347">
    <property type="entry name" value="MRAY_1"/>
    <property type="match status" value="1"/>
</dbReference>
<name>A0A7U8C410_NEPCE</name>
<keyword evidence="5 12" id="KW-0812">Transmembrane</keyword>
<dbReference type="GO" id="GO:0008360">
    <property type="term" value="P:regulation of cell shape"/>
    <property type="evidence" value="ECO:0007669"/>
    <property type="project" value="UniProtKB-KW"/>
</dbReference>